<dbReference type="PROSITE" id="PS50977">
    <property type="entry name" value="HTH_TETR_2"/>
    <property type="match status" value="1"/>
</dbReference>
<keyword evidence="4" id="KW-0804">Transcription</keyword>
<organism evidence="7 8">
    <name type="scientific">Kineococcus aurantiacus</name>
    <dbReference type="NCBI Taxonomy" id="37633"/>
    <lineage>
        <taxon>Bacteria</taxon>
        <taxon>Bacillati</taxon>
        <taxon>Actinomycetota</taxon>
        <taxon>Actinomycetes</taxon>
        <taxon>Kineosporiales</taxon>
        <taxon>Kineosporiaceae</taxon>
        <taxon>Kineococcus</taxon>
    </lineage>
</organism>
<dbReference type="SUPFAM" id="SSF48498">
    <property type="entry name" value="Tetracyclin repressor-like, C-terminal domain"/>
    <property type="match status" value="1"/>
</dbReference>
<dbReference type="Gene3D" id="1.10.357.10">
    <property type="entry name" value="Tetracycline Repressor, domain 2"/>
    <property type="match status" value="1"/>
</dbReference>
<evidence type="ECO:0000256" key="5">
    <source>
        <dbReference type="PROSITE-ProRule" id="PRU00335"/>
    </source>
</evidence>
<reference evidence="7 8" key="1">
    <citation type="submission" date="2020-07" db="EMBL/GenBank/DDBJ databases">
        <title>Sequencing the genomes of 1000 actinobacteria strains.</title>
        <authorList>
            <person name="Klenk H.-P."/>
        </authorList>
    </citation>
    <scope>NUCLEOTIDE SEQUENCE [LARGE SCALE GENOMIC DNA]</scope>
    <source>
        <strain evidence="7 8">DSM 7487</strain>
    </source>
</reference>
<sequence length="207" mass="22892">MPPTDTSRPRKERGEYAKSALRRQEILDAALTVFAASGYRNASLREIADRIGISQQGLTYHFPTKDALLGAVLHARGERDRDLFEPHEAGPEHYLRALLHLLERNQGSPGLVELHCTLSAEATTAGHPAHEYFQTRYTGVVGRLHHVLGELRDLGQLREGVDPARCARGLVALMDGLQVQWLLSGRSFDMAADVRAHLVSVTTLDLT</sequence>
<dbReference type="PANTHER" id="PTHR30055:SF234">
    <property type="entry name" value="HTH-TYPE TRANSCRIPTIONAL REGULATOR BETI"/>
    <property type="match status" value="1"/>
</dbReference>
<protein>
    <submittedName>
        <fullName evidence="7">AcrR family transcriptional regulator</fullName>
    </submittedName>
</protein>
<dbReference type="PRINTS" id="PR00455">
    <property type="entry name" value="HTHTETR"/>
</dbReference>
<dbReference type="Proteomes" id="UP000521922">
    <property type="component" value="Unassembled WGS sequence"/>
</dbReference>
<dbReference type="AlphaFoldDB" id="A0A7Y9DLA0"/>
<dbReference type="InterPro" id="IPR001647">
    <property type="entry name" value="HTH_TetR"/>
</dbReference>
<evidence type="ECO:0000256" key="4">
    <source>
        <dbReference type="ARBA" id="ARBA00023163"/>
    </source>
</evidence>
<keyword evidence="8" id="KW-1185">Reference proteome</keyword>
<name>A0A7Y9DLA0_9ACTN</name>
<evidence type="ECO:0000256" key="1">
    <source>
        <dbReference type="ARBA" id="ARBA00022491"/>
    </source>
</evidence>
<dbReference type="InterPro" id="IPR036271">
    <property type="entry name" value="Tet_transcr_reg_TetR-rel_C_sf"/>
</dbReference>
<proteinExistence type="predicted"/>
<dbReference type="PANTHER" id="PTHR30055">
    <property type="entry name" value="HTH-TYPE TRANSCRIPTIONAL REGULATOR RUTR"/>
    <property type="match status" value="1"/>
</dbReference>
<dbReference type="InterPro" id="IPR009057">
    <property type="entry name" value="Homeodomain-like_sf"/>
</dbReference>
<evidence type="ECO:0000256" key="3">
    <source>
        <dbReference type="ARBA" id="ARBA00023125"/>
    </source>
</evidence>
<dbReference type="RefSeq" id="WP_179751880.1">
    <property type="nucleotide sequence ID" value="NZ_BAAAGN010000009.1"/>
</dbReference>
<keyword evidence="1" id="KW-0678">Repressor</keyword>
<dbReference type="Pfam" id="PF13977">
    <property type="entry name" value="TetR_C_6"/>
    <property type="match status" value="1"/>
</dbReference>
<dbReference type="InterPro" id="IPR050109">
    <property type="entry name" value="HTH-type_TetR-like_transc_reg"/>
</dbReference>
<dbReference type="GO" id="GO:0000976">
    <property type="term" value="F:transcription cis-regulatory region binding"/>
    <property type="evidence" value="ECO:0007669"/>
    <property type="project" value="TreeGrafter"/>
</dbReference>
<dbReference type="SUPFAM" id="SSF46689">
    <property type="entry name" value="Homeodomain-like"/>
    <property type="match status" value="1"/>
</dbReference>
<dbReference type="InterPro" id="IPR039538">
    <property type="entry name" value="BetI_C"/>
</dbReference>
<dbReference type="GO" id="GO:0003700">
    <property type="term" value="F:DNA-binding transcription factor activity"/>
    <property type="evidence" value="ECO:0007669"/>
    <property type="project" value="TreeGrafter"/>
</dbReference>
<evidence type="ECO:0000256" key="2">
    <source>
        <dbReference type="ARBA" id="ARBA00023015"/>
    </source>
</evidence>
<dbReference type="EMBL" id="JACCBB010000001">
    <property type="protein sequence ID" value="NYD22706.1"/>
    <property type="molecule type" value="Genomic_DNA"/>
</dbReference>
<feature type="domain" description="HTH tetR-type" evidence="6">
    <location>
        <begin position="20"/>
        <end position="80"/>
    </location>
</feature>
<dbReference type="Pfam" id="PF00440">
    <property type="entry name" value="TetR_N"/>
    <property type="match status" value="1"/>
</dbReference>
<keyword evidence="3 5" id="KW-0238">DNA-binding</keyword>
<gene>
    <name evidence="7" type="ORF">BJ968_002246</name>
</gene>
<keyword evidence="2" id="KW-0805">Transcription regulation</keyword>
<comment type="caution">
    <text evidence="7">The sequence shown here is derived from an EMBL/GenBank/DDBJ whole genome shotgun (WGS) entry which is preliminary data.</text>
</comment>
<feature type="DNA-binding region" description="H-T-H motif" evidence="5">
    <location>
        <begin position="43"/>
        <end position="62"/>
    </location>
</feature>
<evidence type="ECO:0000313" key="8">
    <source>
        <dbReference type="Proteomes" id="UP000521922"/>
    </source>
</evidence>
<accession>A0A7Y9DLA0</accession>
<evidence type="ECO:0000313" key="7">
    <source>
        <dbReference type="EMBL" id="NYD22706.1"/>
    </source>
</evidence>
<evidence type="ECO:0000259" key="6">
    <source>
        <dbReference type="PROSITE" id="PS50977"/>
    </source>
</evidence>